<dbReference type="EMBL" id="BARU01004120">
    <property type="protein sequence ID" value="GAH18628.1"/>
    <property type="molecule type" value="Genomic_DNA"/>
</dbReference>
<sequence length="48" mass="5243">MSQLLNRGKLATLSLLVLLVCSFGQAALSEDLPDEREVTKLVAAVWKD</sequence>
<name>X1FD03_9ZZZZ</name>
<gene>
    <name evidence="1" type="ORF">S03H2_08467</name>
</gene>
<reference evidence="1" key="1">
    <citation type="journal article" date="2014" name="Front. Microbiol.">
        <title>High frequency of phylogenetically diverse reductive dehalogenase-homologous genes in deep subseafloor sedimentary metagenomes.</title>
        <authorList>
            <person name="Kawai M."/>
            <person name="Futagami T."/>
            <person name="Toyoda A."/>
            <person name="Takaki Y."/>
            <person name="Nishi S."/>
            <person name="Hori S."/>
            <person name="Arai W."/>
            <person name="Tsubouchi T."/>
            <person name="Morono Y."/>
            <person name="Uchiyama I."/>
            <person name="Ito T."/>
            <person name="Fujiyama A."/>
            <person name="Inagaki F."/>
            <person name="Takami H."/>
        </authorList>
    </citation>
    <scope>NUCLEOTIDE SEQUENCE</scope>
    <source>
        <strain evidence="1">Expedition CK06-06</strain>
    </source>
</reference>
<evidence type="ECO:0000313" key="1">
    <source>
        <dbReference type="EMBL" id="GAH18628.1"/>
    </source>
</evidence>
<dbReference type="AlphaFoldDB" id="X1FD03"/>
<comment type="caution">
    <text evidence="1">The sequence shown here is derived from an EMBL/GenBank/DDBJ whole genome shotgun (WGS) entry which is preliminary data.</text>
</comment>
<accession>X1FD03</accession>
<proteinExistence type="predicted"/>
<organism evidence="1">
    <name type="scientific">marine sediment metagenome</name>
    <dbReference type="NCBI Taxonomy" id="412755"/>
    <lineage>
        <taxon>unclassified sequences</taxon>
        <taxon>metagenomes</taxon>
        <taxon>ecological metagenomes</taxon>
    </lineage>
</organism>
<feature type="non-terminal residue" evidence="1">
    <location>
        <position position="48"/>
    </location>
</feature>
<protein>
    <submittedName>
        <fullName evidence="1">Uncharacterized protein</fullName>
    </submittedName>
</protein>